<organism evidence="1 2">
    <name type="scientific">Pseudomonas morbosilactucae</name>
    <dbReference type="NCBI Taxonomy" id="2938197"/>
    <lineage>
        <taxon>Bacteria</taxon>
        <taxon>Pseudomonadati</taxon>
        <taxon>Pseudomonadota</taxon>
        <taxon>Gammaproteobacteria</taxon>
        <taxon>Pseudomonadales</taxon>
        <taxon>Pseudomonadaceae</taxon>
        <taxon>Pseudomonas</taxon>
    </lineage>
</organism>
<protein>
    <recommendedName>
        <fullName evidence="3">Threonine transporter</fullName>
    </recommendedName>
</protein>
<evidence type="ECO:0008006" key="3">
    <source>
        <dbReference type="Google" id="ProtNLM"/>
    </source>
</evidence>
<dbReference type="EMBL" id="JALQCW010000026">
    <property type="protein sequence ID" value="MCK9798477.1"/>
    <property type="molecule type" value="Genomic_DNA"/>
</dbReference>
<sequence>MNLETDIFNSTVEIGTRASLILTYLHEAKLDLDQLAFLDYALIYAEEFCGLGNIHPPLPNHFAELIRRRETLPDALKLFISKGIINSSISEQGIFYHATDKAIYFAGSLKTNYYKKLFRNLAWIEENFDSIIAKQKTFFTTRMQEA</sequence>
<dbReference type="Proteomes" id="UP001155059">
    <property type="component" value="Unassembled WGS sequence"/>
</dbReference>
<reference evidence="1 2" key="1">
    <citation type="journal article" date="2022" name="Int. J. Syst. Evol. Microbiol.">
        <title>Pseudomonas aegrilactucae sp. nov. and Pseudomonas morbosilactucae sp. nov., pathogens causing bacterial rot of lettuce in Japan.</title>
        <authorList>
            <person name="Sawada H."/>
            <person name="Fujikawa T."/>
            <person name="Satou M."/>
        </authorList>
    </citation>
    <scope>NUCLEOTIDE SEQUENCE [LARGE SCALE GENOMIC DNA]</scope>
    <source>
        <strain evidence="1 2">MAFF 302030</strain>
    </source>
</reference>
<dbReference type="InterPro" id="IPR046904">
    <property type="entry name" value="ABC-3C_MC2"/>
</dbReference>
<evidence type="ECO:0000313" key="2">
    <source>
        <dbReference type="Proteomes" id="UP001155059"/>
    </source>
</evidence>
<gene>
    <name evidence="1" type="ORF">M1B34_12250</name>
</gene>
<dbReference type="Pfam" id="PF20288">
    <property type="entry name" value="MC2"/>
    <property type="match status" value="1"/>
</dbReference>
<accession>A0A9X1YUR7</accession>
<reference evidence="1 2" key="2">
    <citation type="journal article" date="2023" name="Plant Pathol.">
        <title>Dismantling and reorganizing Pseudomonas marginalis sensu#lato.</title>
        <authorList>
            <person name="Sawada H."/>
            <person name="Fujikawa T."/>
            <person name="Satou M."/>
        </authorList>
    </citation>
    <scope>NUCLEOTIDE SEQUENCE [LARGE SCALE GENOMIC DNA]</scope>
    <source>
        <strain evidence="1 2">MAFF 302030</strain>
    </source>
</reference>
<name>A0A9X1YUR7_9PSED</name>
<proteinExistence type="predicted"/>
<comment type="caution">
    <text evidence="1">The sequence shown here is derived from an EMBL/GenBank/DDBJ whole genome shotgun (WGS) entry which is preliminary data.</text>
</comment>
<dbReference type="AlphaFoldDB" id="A0A9X1YUR7"/>
<evidence type="ECO:0000313" key="1">
    <source>
        <dbReference type="EMBL" id="MCK9798477.1"/>
    </source>
</evidence>
<dbReference type="RefSeq" id="WP_268265280.1">
    <property type="nucleotide sequence ID" value="NZ_JALQCW010000026.1"/>
</dbReference>